<evidence type="ECO:0000313" key="2">
    <source>
        <dbReference type="EMBL" id="KRM62199.1"/>
    </source>
</evidence>
<dbReference type="InterPro" id="IPR000182">
    <property type="entry name" value="GNAT_dom"/>
</dbReference>
<keyword evidence="3" id="KW-1185">Reference proteome</keyword>
<evidence type="ECO:0000259" key="1">
    <source>
        <dbReference type="PROSITE" id="PS51186"/>
    </source>
</evidence>
<dbReference type="Gene3D" id="3.40.630.30">
    <property type="match status" value="1"/>
</dbReference>
<dbReference type="AlphaFoldDB" id="A0A0R2A565"/>
<name>A0A0R2A565_9LACO</name>
<dbReference type="SUPFAM" id="SSF55729">
    <property type="entry name" value="Acyl-CoA N-acyltransferases (Nat)"/>
    <property type="match status" value="1"/>
</dbReference>
<accession>A0A0R2A565</accession>
<protein>
    <submittedName>
        <fullName evidence="2">N-acetyltransferase GCN5</fullName>
    </submittedName>
</protein>
<dbReference type="Proteomes" id="UP000051733">
    <property type="component" value="Unassembled WGS sequence"/>
</dbReference>
<dbReference type="Pfam" id="PF00583">
    <property type="entry name" value="Acetyltransf_1"/>
    <property type="match status" value="1"/>
</dbReference>
<dbReference type="PANTHER" id="PTHR43305">
    <property type="entry name" value="FAMILY N-ACETYLTRANSFERASE, PUTATIVE (AFU_ORTHOLOGUE AFUA_2G01380)-RELATED"/>
    <property type="match status" value="1"/>
</dbReference>
<proteinExistence type="predicted"/>
<dbReference type="InterPro" id="IPR052777">
    <property type="entry name" value="Acetyltransferase_Enz"/>
</dbReference>
<dbReference type="RefSeq" id="WP_057777730.1">
    <property type="nucleotide sequence ID" value="NZ_AYYY01000010.1"/>
</dbReference>
<comment type="caution">
    <text evidence="2">The sequence shown here is derived from an EMBL/GenBank/DDBJ whole genome shotgun (WGS) entry which is preliminary data.</text>
</comment>
<reference evidence="2 3" key="1">
    <citation type="journal article" date="2015" name="Genome Announc.">
        <title>Expanding the biotechnology potential of lactobacilli through comparative genomics of 213 strains and associated genera.</title>
        <authorList>
            <person name="Sun Z."/>
            <person name="Harris H.M."/>
            <person name="McCann A."/>
            <person name="Guo C."/>
            <person name="Argimon S."/>
            <person name="Zhang W."/>
            <person name="Yang X."/>
            <person name="Jeffery I.B."/>
            <person name="Cooney J.C."/>
            <person name="Kagawa T.F."/>
            <person name="Liu W."/>
            <person name="Song Y."/>
            <person name="Salvetti E."/>
            <person name="Wrobel A."/>
            <person name="Rasinkangas P."/>
            <person name="Parkhill J."/>
            <person name="Rea M.C."/>
            <person name="O'Sullivan O."/>
            <person name="Ritari J."/>
            <person name="Douillard F.P."/>
            <person name="Paul Ross R."/>
            <person name="Yang R."/>
            <person name="Briner A.E."/>
            <person name="Felis G.E."/>
            <person name="de Vos W.M."/>
            <person name="Barrangou R."/>
            <person name="Klaenhammer T.R."/>
            <person name="Caufield P.W."/>
            <person name="Cui Y."/>
            <person name="Zhang H."/>
            <person name="O'Toole P.W."/>
        </authorList>
    </citation>
    <scope>NUCLEOTIDE SEQUENCE [LARGE SCALE GENOMIC DNA]</scope>
    <source>
        <strain evidence="2 3">DSM 20634</strain>
    </source>
</reference>
<dbReference type="InterPro" id="IPR016181">
    <property type="entry name" value="Acyl_CoA_acyltransferase"/>
</dbReference>
<dbReference type="CDD" id="cd04301">
    <property type="entry name" value="NAT_SF"/>
    <property type="match status" value="1"/>
</dbReference>
<gene>
    <name evidence="2" type="ORF">FC26_GL000760</name>
</gene>
<dbReference type="OrthoDB" id="67353at2"/>
<sequence length="156" mass="17855">MTIVHYTIAHTDAQFQVARQLILQYTQGLNLNLDFQNFDQEMQHLATEYNRPHGVLLLAYIDHHPAGIVALHQFAGPIAEMKRLYVVPAYRHLGIARELISRLLIQAQHLGYQSVRLDTLPTMTGAQSLYRTMGFVPIDAYRYNPVPGTLYLEHTL</sequence>
<organism evidence="2 3">
    <name type="scientific">Paucilactobacillus vaccinostercus DSM 20634</name>
    <dbReference type="NCBI Taxonomy" id="1423813"/>
    <lineage>
        <taxon>Bacteria</taxon>
        <taxon>Bacillati</taxon>
        <taxon>Bacillota</taxon>
        <taxon>Bacilli</taxon>
        <taxon>Lactobacillales</taxon>
        <taxon>Lactobacillaceae</taxon>
        <taxon>Paucilactobacillus</taxon>
    </lineage>
</organism>
<dbReference type="PROSITE" id="PS51186">
    <property type="entry name" value="GNAT"/>
    <property type="match status" value="1"/>
</dbReference>
<evidence type="ECO:0000313" key="3">
    <source>
        <dbReference type="Proteomes" id="UP000051733"/>
    </source>
</evidence>
<dbReference type="PANTHER" id="PTHR43305:SF1">
    <property type="entry name" value="FAMILY N-ACETYLTRANSFERASE, PUTATIVE (AFU_ORTHOLOGUE AFUA_2G01380)-RELATED"/>
    <property type="match status" value="1"/>
</dbReference>
<keyword evidence="2" id="KW-0808">Transferase</keyword>
<feature type="domain" description="N-acetyltransferase" evidence="1">
    <location>
        <begin position="1"/>
        <end position="156"/>
    </location>
</feature>
<dbReference type="EMBL" id="AYYY01000010">
    <property type="protein sequence ID" value="KRM62199.1"/>
    <property type="molecule type" value="Genomic_DNA"/>
</dbReference>
<dbReference type="PATRIC" id="fig|1423813.3.peg.772"/>
<dbReference type="GO" id="GO:0016747">
    <property type="term" value="F:acyltransferase activity, transferring groups other than amino-acyl groups"/>
    <property type="evidence" value="ECO:0007669"/>
    <property type="project" value="InterPro"/>
</dbReference>